<evidence type="ECO:0000313" key="4">
    <source>
        <dbReference type="EMBL" id="HEN16865.1"/>
    </source>
</evidence>
<gene>
    <name evidence="4" type="ORF">ENQ76_15495</name>
</gene>
<proteinExistence type="predicted"/>
<dbReference type="InterPro" id="IPR023750">
    <property type="entry name" value="RbsD-like_sf"/>
</dbReference>
<evidence type="ECO:0000256" key="2">
    <source>
        <dbReference type="ARBA" id="ARBA00023235"/>
    </source>
</evidence>
<comment type="caution">
    <text evidence="4">The sequence shown here is derived from an EMBL/GenBank/DDBJ whole genome shotgun (WGS) entry which is preliminary data.</text>
</comment>
<dbReference type="GO" id="GO:0036373">
    <property type="term" value="F:L-fucose mutarotase activity"/>
    <property type="evidence" value="ECO:0007669"/>
    <property type="project" value="UniProtKB-EC"/>
</dbReference>
<comment type="catalytic activity">
    <reaction evidence="1">
        <text>beta-D-ribopyranose = beta-D-ribofuranose</text>
        <dbReference type="Rhea" id="RHEA:25432"/>
        <dbReference type="ChEBI" id="CHEBI:27476"/>
        <dbReference type="ChEBI" id="CHEBI:47002"/>
        <dbReference type="EC" id="5.4.99.62"/>
    </reaction>
</comment>
<evidence type="ECO:0000256" key="3">
    <source>
        <dbReference type="ARBA" id="ARBA00036324"/>
    </source>
</evidence>
<sequence>MLKRIPPILSPDLLAILARMGHGDDIVIADGNFPAEGVAQRLVRADGHGVVPLLQAVLQLFPIDTFVKDPVIVMQPVDPHSPEPPIWSQFRAALEHAEGRPIPLKPIERHEFYARARQAFAVVATGETAVYANLMLKKGVVHAQ</sequence>
<dbReference type="AlphaFoldDB" id="A0A7C2K0W8"/>
<dbReference type="Pfam" id="PF05025">
    <property type="entry name" value="RbsD_FucU"/>
    <property type="match status" value="1"/>
</dbReference>
<name>A0A7C2K0W8_9PLAN</name>
<dbReference type="GO" id="GO:0062193">
    <property type="term" value="F:D-ribose pyranase activity"/>
    <property type="evidence" value="ECO:0007669"/>
    <property type="project" value="UniProtKB-EC"/>
</dbReference>
<dbReference type="InterPro" id="IPR007721">
    <property type="entry name" value="RbsD_FucU"/>
</dbReference>
<dbReference type="EMBL" id="DSOK01000425">
    <property type="protein sequence ID" value="HEN16865.1"/>
    <property type="molecule type" value="Genomic_DNA"/>
</dbReference>
<comment type="catalytic activity">
    <reaction evidence="3">
        <text>alpha-L-fucose = beta-L-fucose</text>
        <dbReference type="Rhea" id="RHEA:25580"/>
        <dbReference type="ChEBI" id="CHEBI:42548"/>
        <dbReference type="ChEBI" id="CHEBI:42589"/>
        <dbReference type="EC" id="5.1.3.29"/>
    </reaction>
</comment>
<evidence type="ECO:0000256" key="1">
    <source>
        <dbReference type="ARBA" id="ARBA00000223"/>
    </source>
</evidence>
<organism evidence="4">
    <name type="scientific">Schlesneria paludicola</name>
    <dbReference type="NCBI Taxonomy" id="360056"/>
    <lineage>
        <taxon>Bacteria</taxon>
        <taxon>Pseudomonadati</taxon>
        <taxon>Planctomycetota</taxon>
        <taxon>Planctomycetia</taxon>
        <taxon>Planctomycetales</taxon>
        <taxon>Planctomycetaceae</taxon>
        <taxon>Schlesneria</taxon>
    </lineage>
</organism>
<accession>A0A7C2K0W8</accession>
<dbReference type="SUPFAM" id="SSF102546">
    <property type="entry name" value="RbsD-like"/>
    <property type="match status" value="1"/>
</dbReference>
<keyword evidence="2 4" id="KW-0413">Isomerase</keyword>
<dbReference type="InterPro" id="IPR050443">
    <property type="entry name" value="RbsD/FucU_mutarotase"/>
</dbReference>
<dbReference type="GO" id="GO:0006004">
    <property type="term" value="P:fucose metabolic process"/>
    <property type="evidence" value="ECO:0007669"/>
    <property type="project" value="TreeGrafter"/>
</dbReference>
<protein>
    <submittedName>
        <fullName evidence="4">Fucose isomerase</fullName>
    </submittedName>
</protein>
<dbReference type="GO" id="GO:0042806">
    <property type="term" value="F:fucose binding"/>
    <property type="evidence" value="ECO:0007669"/>
    <property type="project" value="TreeGrafter"/>
</dbReference>
<dbReference type="PANTHER" id="PTHR31690:SF4">
    <property type="entry name" value="FUCOSE MUTAROTASE"/>
    <property type="match status" value="1"/>
</dbReference>
<dbReference type="Gene3D" id="3.40.1650.10">
    <property type="entry name" value="RbsD-like domain"/>
    <property type="match status" value="1"/>
</dbReference>
<dbReference type="PANTHER" id="PTHR31690">
    <property type="entry name" value="FUCOSE MUTAROTASE"/>
    <property type="match status" value="1"/>
</dbReference>
<reference evidence="4" key="1">
    <citation type="journal article" date="2020" name="mSystems">
        <title>Genome- and Community-Level Interaction Insights into Carbon Utilization and Element Cycling Functions of Hydrothermarchaeota in Hydrothermal Sediment.</title>
        <authorList>
            <person name="Zhou Z."/>
            <person name="Liu Y."/>
            <person name="Xu W."/>
            <person name="Pan J."/>
            <person name="Luo Z.H."/>
            <person name="Li M."/>
        </authorList>
    </citation>
    <scope>NUCLEOTIDE SEQUENCE [LARGE SCALE GENOMIC DNA]</scope>
    <source>
        <strain evidence="4">SpSt-339</strain>
    </source>
</reference>